<gene>
    <name evidence="1" type="ORF">F7231_21445</name>
</gene>
<dbReference type="EMBL" id="WAEL01000008">
    <property type="protein sequence ID" value="NID12750.1"/>
    <property type="molecule type" value="Genomic_DNA"/>
</dbReference>
<organism evidence="1 2">
    <name type="scientific">Fibrivirga algicola</name>
    <dbReference type="NCBI Taxonomy" id="2950420"/>
    <lineage>
        <taxon>Bacteria</taxon>
        <taxon>Pseudomonadati</taxon>
        <taxon>Bacteroidota</taxon>
        <taxon>Cytophagia</taxon>
        <taxon>Cytophagales</taxon>
        <taxon>Spirosomataceae</taxon>
        <taxon>Fibrivirga</taxon>
    </lineage>
</organism>
<reference evidence="1" key="1">
    <citation type="submission" date="2024-05" db="EMBL/GenBank/DDBJ databases">
        <authorList>
            <person name="Jung D.-H."/>
        </authorList>
    </citation>
    <scope>NUCLEOTIDE SEQUENCE</scope>
    <source>
        <strain evidence="1">JA-25</strain>
    </source>
</reference>
<accession>A0ABX0QNL9</accession>
<comment type="caution">
    <text evidence="1">The sequence shown here is derived from an EMBL/GenBank/DDBJ whole genome shotgun (WGS) entry which is preliminary data.</text>
</comment>
<sequence>MHVLRQLALSTILLAAWACSTPRSDRQLPNLTVTNTDTLLRKTDDGWRYNGQPFSGYMVEKETNDRIVYKLPIIDGYENGLAIGWYATGERLLERLFIEGKKEGTFRQWWPNGKLRYVFRFNDDQYHGSQLVYFPSGRKREESTYQNGEKEGLQRAWNETGQLVSNYTVRNGRTYGIVSVESCMPVSHL</sequence>
<dbReference type="Pfam" id="PF07661">
    <property type="entry name" value="MORN_2"/>
    <property type="match status" value="2"/>
</dbReference>
<dbReference type="SUPFAM" id="SSF82185">
    <property type="entry name" value="Histone H3 K4-specific methyltransferase SET7/9 N-terminal domain"/>
    <property type="match status" value="1"/>
</dbReference>
<keyword evidence="2" id="KW-1185">Reference proteome</keyword>
<dbReference type="InterPro" id="IPR011652">
    <property type="entry name" value="MORN_2"/>
</dbReference>
<dbReference type="Proteomes" id="UP000606008">
    <property type="component" value="Unassembled WGS sequence"/>
</dbReference>
<evidence type="ECO:0008006" key="3">
    <source>
        <dbReference type="Google" id="ProtNLM"/>
    </source>
</evidence>
<evidence type="ECO:0000313" key="1">
    <source>
        <dbReference type="EMBL" id="NID12750.1"/>
    </source>
</evidence>
<proteinExistence type="predicted"/>
<dbReference type="Gene3D" id="2.20.110.10">
    <property type="entry name" value="Histone H3 K4-specific methyltransferase SET7/9 N-terminal domain"/>
    <property type="match status" value="1"/>
</dbReference>
<protein>
    <recommendedName>
        <fullName evidence="3">Toxin-antitoxin system YwqK family antitoxin</fullName>
    </recommendedName>
</protein>
<evidence type="ECO:0000313" key="2">
    <source>
        <dbReference type="Proteomes" id="UP000606008"/>
    </source>
</evidence>
<name>A0ABX0QNL9_9BACT</name>